<dbReference type="PROSITE" id="PS51257">
    <property type="entry name" value="PROKAR_LIPOPROTEIN"/>
    <property type="match status" value="1"/>
</dbReference>
<evidence type="ECO:0008006" key="4">
    <source>
        <dbReference type="Google" id="ProtNLM"/>
    </source>
</evidence>
<feature type="chain" id="PRO_5041714378" description="YjbF family lipoprotein" evidence="1">
    <location>
        <begin position="25"/>
        <end position="221"/>
    </location>
</feature>
<organism evidence="2 3">
    <name type="scientific">Pseudomonas koreensis</name>
    <dbReference type="NCBI Taxonomy" id="198620"/>
    <lineage>
        <taxon>Bacteria</taxon>
        <taxon>Pseudomonadati</taxon>
        <taxon>Pseudomonadota</taxon>
        <taxon>Gammaproteobacteria</taxon>
        <taxon>Pseudomonadales</taxon>
        <taxon>Pseudomonadaceae</taxon>
        <taxon>Pseudomonas</taxon>
    </lineage>
</organism>
<name>A0AA94EM11_9PSED</name>
<dbReference type="SUPFAM" id="SSF159270">
    <property type="entry name" value="YmcC-like"/>
    <property type="match status" value="1"/>
</dbReference>
<dbReference type="Proteomes" id="UP000288002">
    <property type="component" value="Unassembled WGS sequence"/>
</dbReference>
<sequence>MKTLKVGVCLMAALMLCGCNPLMTASVRNLKSAVLGPDELDVSAAQVAEVKYPQIKLTTPSGSGVLALVREREDLQFWVASGKQVLLLRDGLAVRTIGLGVEGDLDGTRLSDNAPFKQGLHRVADGFTSRRWIDLYKGQEVGLIVNSRFVRRSTQTLDILDKEYTVLRVDEQIDVPAIGLRATNHYWVDPVDGFIVQSEQQLTSQLRVRIVQLTPDRRHLP</sequence>
<reference evidence="2 3" key="1">
    <citation type="submission" date="2016-10" db="EMBL/GenBank/DDBJ databases">
        <title>Search of new enzymes for the oxidation of sulfur compounds.</title>
        <authorList>
            <person name="Novo A."/>
            <person name="Moreira I.S."/>
            <person name="Castro P.M."/>
        </authorList>
    </citation>
    <scope>NUCLEOTIDE SEQUENCE [LARGE SCALE GENOMIC DNA]</scope>
    <source>
        <strain evidence="2 3">A9</strain>
    </source>
</reference>
<dbReference type="InterPro" id="IPR023373">
    <property type="entry name" value="YmcC_sf"/>
</dbReference>
<dbReference type="RefSeq" id="WP_127650316.1">
    <property type="nucleotide sequence ID" value="NZ_MKWS01000010.1"/>
</dbReference>
<feature type="signal peptide" evidence="1">
    <location>
        <begin position="1"/>
        <end position="24"/>
    </location>
</feature>
<evidence type="ECO:0000256" key="1">
    <source>
        <dbReference type="SAM" id="SignalP"/>
    </source>
</evidence>
<keyword evidence="1" id="KW-0732">Signal</keyword>
<accession>A0AA94EM11</accession>
<evidence type="ECO:0000313" key="3">
    <source>
        <dbReference type="Proteomes" id="UP000288002"/>
    </source>
</evidence>
<protein>
    <recommendedName>
        <fullName evidence="4">YjbF family lipoprotein</fullName>
    </recommendedName>
</protein>
<dbReference type="InterPro" id="IPR021308">
    <property type="entry name" value="GfcB"/>
</dbReference>
<evidence type="ECO:0000313" key="2">
    <source>
        <dbReference type="EMBL" id="RVD76716.1"/>
    </source>
</evidence>
<dbReference type="AlphaFoldDB" id="A0AA94EM11"/>
<dbReference type="Pfam" id="PF11102">
    <property type="entry name" value="YjbF"/>
    <property type="match status" value="1"/>
</dbReference>
<comment type="caution">
    <text evidence="2">The sequence shown here is derived from an EMBL/GenBank/DDBJ whole genome shotgun (WGS) entry which is preliminary data.</text>
</comment>
<dbReference type="Gene3D" id="2.40.360.10">
    <property type="entry name" value="YmcC-like"/>
    <property type="match status" value="1"/>
</dbReference>
<proteinExistence type="predicted"/>
<dbReference type="EMBL" id="MKWS01000010">
    <property type="protein sequence ID" value="RVD76716.1"/>
    <property type="molecule type" value="Genomic_DNA"/>
</dbReference>
<gene>
    <name evidence="2" type="ORF">A9HBioS_3256</name>
</gene>